<gene>
    <name evidence="1" type="ORF">BDN71DRAFT_1510416</name>
</gene>
<organism evidence="1 2">
    <name type="scientific">Pleurotus eryngii</name>
    <name type="common">Boletus of the steppes</name>
    <dbReference type="NCBI Taxonomy" id="5323"/>
    <lineage>
        <taxon>Eukaryota</taxon>
        <taxon>Fungi</taxon>
        <taxon>Dikarya</taxon>
        <taxon>Basidiomycota</taxon>
        <taxon>Agaricomycotina</taxon>
        <taxon>Agaricomycetes</taxon>
        <taxon>Agaricomycetidae</taxon>
        <taxon>Agaricales</taxon>
        <taxon>Pleurotineae</taxon>
        <taxon>Pleurotaceae</taxon>
        <taxon>Pleurotus</taxon>
    </lineage>
</organism>
<name>A0A9P5ZNN2_PLEER</name>
<evidence type="ECO:0000313" key="1">
    <source>
        <dbReference type="EMBL" id="KAF9491418.1"/>
    </source>
</evidence>
<dbReference type="AlphaFoldDB" id="A0A9P5ZNN2"/>
<dbReference type="EMBL" id="MU154620">
    <property type="protein sequence ID" value="KAF9491418.1"/>
    <property type="molecule type" value="Genomic_DNA"/>
</dbReference>
<accession>A0A9P5ZNN2</accession>
<dbReference type="Proteomes" id="UP000807025">
    <property type="component" value="Unassembled WGS sequence"/>
</dbReference>
<comment type="caution">
    <text evidence="1">The sequence shown here is derived from an EMBL/GenBank/DDBJ whole genome shotgun (WGS) entry which is preliminary data.</text>
</comment>
<evidence type="ECO:0000313" key="2">
    <source>
        <dbReference type="Proteomes" id="UP000807025"/>
    </source>
</evidence>
<reference evidence="1" key="1">
    <citation type="submission" date="2020-11" db="EMBL/GenBank/DDBJ databases">
        <authorList>
            <consortium name="DOE Joint Genome Institute"/>
            <person name="Ahrendt S."/>
            <person name="Riley R."/>
            <person name="Andreopoulos W."/>
            <person name="Labutti K."/>
            <person name="Pangilinan J."/>
            <person name="Ruiz-Duenas F.J."/>
            <person name="Barrasa J.M."/>
            <person name="Sanchez-Garcia M."/>
            <person name="Camarero S."/>
            <person name="Miyauchi S."/>
            <person name="Serrano A."/>
            <person name="Linde D."/>
            <person name="Babiker R."/>
            <person name="Drula E."/>
            <person name="Ayuso-Fernandez I."/>
            <person name="Pacheco R."/>
            <person name="Padilla G."/>
            <person name="Ferreira P."/>
            <person name="Barriuso J."/>
            <person name="Kellner H."/>
            <person name="Castanera R."/>
            <person name="Alfaro M."/>
            <person name="Ramirez L."/>
            <person name="Pisabarro A.G."/>
            <person name="Kuo A."/>
            <person name="Tritt A."/>
            <person name="Lipzen A."/>
            <person name="He G."/>
            <person name="Yan M."/>
            <person name="Ng V."/>
            <person name="Cullen D."/>
            <person name="Martin F."/>
            <person name="Rosso M.-N."/>
            <person name="Henrissat B."/>
            <person name="Hibbett D."/>
            <person name="Martinez A.T."/>
            <person name="Grigoriev I.V."/>
        </authorList>
    </citation>
    <scope>NUCLEOTIDE SEQUENCE</scope>
    <source>
        <strain evidence="1">ATCC 90797</strain>
    </source>
</reference>
<sequence>MSSTTVEPAIPLPPPSMDEPMILWSISVPQKKMLTEWLPSYKMAYIKRQLEDYWHIFFISCEEQLRLWFMNNNKWQLTALQRKFLQDNIIDYKANQANKCLGDFWPHLFTQWFEHWLATNTVPMASVELKLKSWYNNNTRVTANMCQVLNLNQPVKRTRRPALSQTFCMVWWSKKLPDGTVLCDVIEKEWPEEWKTCPDYTPEAKVPRVPITFINKVAKCIFKLQSPAIQKDIVDRHERLKAATEESDDEDEDEDVT</sequence>
<keyword evidence="2" id="KW-1185">Reference proteome</keyword>
<protein>
    <submittedName>
        <fullName evidence="1">Uncharacterized protein</fullName>
    </submittedName>
</protein>
<proteinExistence type="predicted"/>